<dbReference type="AlphaFoldDB" id="A0A4R7VH83"/>
<organism evidence="1 2">
    <name type="scientific">Actinophytocola oryzae</name>
    <dbReference type="NCBI Taxonomy" id="502181"/>
    <lineage>
        <taxon>Bacteria</taxon>
        <taxon>Bacillati</taxon>
        <taxon>Actinomycetota</taxon>
        <taxon>Actinomycetes</taxon>
        <taxon>Pseudonocardiales</taxon>
        <taxon>Pseudonocardiaceae</taxon>
    </lineage>
</organism>
<dbReference type="EMBL" id="SOCP01000008">
    <property type="protein sequence ID" value="TDV48694.1"/>
    <property type="molecule type" value="Genomic_DNA"/>
</dbReference>
<evidence type="ECO:0000313" key="2">
    <source>
        <dbReference type="Proteomes" id="UP000294927"/>
    </source>
</evidence>
<proteinExistence type="predicted"/>
<evidence type="ECO:0000313" key="1">
    <source>
        <dbReference type="EMBL" id="TDV48694.1"/>
    </source>
</evidence>
<sequence>MSGNVIAQRLHEMVFAQPGAADRLALCRMTTGLAVARTVRHLPPSDFVAEYGRLLDRAEGRSTARATLTPATYDLLRVIAAVSSVGWSVGVENPAVKLAANISFALLQREVVRFHDRAWSYNSHLNVFLAALSIMDSSGDAADDELASVVLFLLQACFAWTYLQSGVSKLVGTGWRWADGRTLRGALTELGTPLGKHLSTADLRLARAASTATMAFEFSFVPLLLVFWRHRRLLGLGSAVFHGAVKATMDISFWHLSWFSVPLFVAPKRMTTWARRVQARGTVRRIAKSLTTKR</sequence>
<protein>
    <recommendedName>
        <fullName evidence="3">HTTM domain-containing protein</fullName>
    </recommendedName>
</protein>
<gene>
    <name evidence="1" type="ORF">CLV71_10854</name>
</gene>
<accession>A0A4R7VH83</accession>
<reference evidence="1 2" key="1">
    <citation type="submission" date="2019-03" db="EMBL/GenBank/DDBJ databases">
        <title>Genomic Encyclopedia of Archaeal and Bacterial Type Strains, Phase II (KMG-II): from individual species to whole genera.</title>
        <authorList>
            <person name="Goeker M."/>
        </authorList>
    </citation>
    <scope>NUCLEOTIDE SEQUENCE [LARGE SCALE GENOMIC DNA]</scope>
    <source>
        <strain evidence="1 2">DSM 45499</strain>
    </source>
</reference>
<dbReference type="Proteomes" id="UP000294927">
    <property type="component" value="Unassembled WGS sequence"/>
</dbReference>
<evidence type="ECO:0008006" key="3">
    <source>
        <dbReference type="Google" id="ProtNLM"/>
    </source>
</evidence>
<name>A0A4R7VH83_9PSEU</name>
<dbReference type="OrthoDB" id="4107243at2"/>
<comment type="caution">
    <text evidence="1">The sequence shown here is derived from an EMBL/GenBank/DDBJ whole genome shotgun (WGS) entry which is preliminary data.</text>
</comment>
<dbReference type="RefSeq" id="WP_133904750.1">
    <property type="nucleotide sequence ID" value="NZ_SOCP01000008.1"/>
</dbReference>
<keyword evidence="2" id="KW-1185">Reference proteome</keyword>